<evidence type="ECO:0000256" key="4">
    <source>
        <dbReference type="ARBA" id="ARBA00022827"/>
    </source>
</evidence>
<dbReference type="InterPro" id="IPR052166">
    <property type="entry name" value="Diverse_Acyl-CoA_DH"/>
</dbReference>
<dbReference type="InterPro" id="IPR025878">
    <property type="entry name" value="Acyl-CoA_dh-like_C_dom"/>
</dbReference>
<evidence type="ECO:0000259" key="12">
    <source>
        <dbReference type="Pfam" id="PF02770"/>
    </source>
</evidence>
<comment type="caution">
    <text evidence="15">The sequence shown here is derived from an EMBL/GenBank/DDBJ whole genome shotgun (WGS) entry which is preliminary data.</text>
</comment>
<dbReference type="GO" id="GO:0016627">
    <property type="term" value="F:oxidoreductase activity, acting on the CH-CH group of donors"/>
    <property type="evidence" value="ECO:0007669"/>
    <property type="project" value="InterPro"/>
</dbReference>
<evidence type="ECO:0000313" key="15">
    <source>
        <dbReference type="EMBL" id="MXO02474.1"/>
    </source>
</evidence>
<proteinExistence type="inferred from homology"/>
<sequence length="598" mass="64787">MPIYKAPVNDTLFILNDVLSLERYNNLPGFADATGDMLEAIAGEAAKLAEEVLFPVNLSGDQEGCKRNDDATVVTPKGYKQAFDLYRQGGWMGLAVPEEFGGQGLPYVLHTAVGEYMSSANMALTMYPGLTQGAIAAILVHGSDEQKAAYLPKMVEGTWTGTMNLTEPHCGTDLGLLRSKAVPQADGSYKISGQKIFISAGEHDMSENIVHLVLARIEGAPEGVKGISLFIVPKYVLKDDGTPGTRNTVSCGAIEHKMGIHGNSTCVMNYDEAKGFLIGTENKGLNAMFVMMNEARLGVGLQGLSIAEVAYQNAANYARERLQGRSLSGVKNPDGKADPLIVHPDIRRALMTIKAWTEGGRAFTLWTALKSDIAHRSADEKERQSADDILGLMTPILKGVLTDKGFDHAVMAQQVFGGHGYIEEHGMSQYVRDARIAMIYEGANGIQALDLVGRKLGMNGGRAVMALFKEIGDFCEENRNDEKLATFTKALKKGLNDLQAGTMWFMQNAMAKPDNAGAGSTDYMHLFGLVVIGYMWAKIAKAAEEGLANGAGEREDFLKNKLITAKFFMERLMPETGLRKTRIEAGADTTMELAAEAF</sequence>
<dbReference type="SUPFAM" id="SSF47203">
    <property type="entry name" value="Acyl-CoA dehydrogenase C-terminal domain-like"/>
    <property type="match status" value="1"/>
</dbReference>
<dbReference type="EC" id="1.3.99.41" evidence="8"/>
<dbReference type="GO" id="GO:0050660">
    <property type="term" value="F:flavin adenine dinucleotide binding"/>
    <property type="evidence" value="ECO:0007669"/>
    <property type="project" value="InterPro"/>
</dbReference>
<dbReference type="PANTHER" id="PTHR42803">
    <property type="entry name" value="ACYL-COA DEHYDROGENASE"/>
    <property type="match status" value="1"/>
</dbReference>
<evidence type="ECO:0000256" key="9">
    <source>
        <dbReference type="ARBA" id="ARBA00069043"/>
    </source>
</evidence>
<evidence type="ECO:0000256" key="7">
    <source>
        <dbReference type="ARBA" id="ARBA00058683"/>
    </source>
</evidence>
<dbReference type="Pfam" id="PF00441">
    <property type="entry name" value="Acyl-CoA_dh_1"/>
    <property type="match status" value="1"/>
</dbReference>
<dbReference type="InterPro" id="IPR009100">
    <property type="entry name" value="AcylCoA_DH/oxidase_NM_dom_sf"/>
</dbReference>
<keyword evidence="5 10" id="KW-0560">Oxidoreductase</keyword>
<dbReference type="Proteomes" id="UP000440304">
    <property type="component" value="Unassembled WGS sequence"/>
</dbReference>
<dbReference type="Pfam" id="PF12806">
    <property type="entry name" value="Acyl-CoA_dh_C"/>
    <property type="match status" value="1"/>
</dbReference>
<evidence type="ECO:0000256" key="8">
    <source>
        <dbReference type="ARBA" id="ARBA00066694"/>
    </source>
</evidence>
<comment type="similarity">
    <text evidence="2 10">Belongs to the acyl-CoA dehydrogenase family.</text>
</comment>
<keyword evidence="4 10" id="KW-0274">FAD</keyword>
<dbReference type="SUPFAM" id="SSF56645">
    <property type="entry name" value="Acyl-CoA dehydrogenase NM domain-like"/>
    <property type="match status" value="1"/>
</dbReference>
<feature type="domain" description="Acyl-CoA dehydrogenase/oxidase N-terminal" evidence="13">
    <location>
        <begin position="82"/>
        <end position="157"/>
    </location>
</feature>
<feature type="domain" description="Acetyl-CoA dehydrogenase-like C-terminal" evidence="14">
    <location>
        <begin position="467"/>
        <end position="593"/>
    </location>
</feature>
<dbReference type="OrthoDB" id="9807883at2"/>
<evidence type="ECO:0000313" key="16">
    <source>
        <dbReference type="Proteomes" id="UP000440304"/>
    </source>
</evidence>
<dbReference type="AlphaFoldDB" id="A0A6N8TMW5"/>
<dbReference type="Pfam" id="PF02771">
    <property type="entry name" value="Acyl-CoA_dh_N"/>
    <property type="match status" value="1"/>
</dbReference>
<evidence type="ECO:0000256" key="6">
    <source>
        <dbReference type="ARBA" id="ARBA00051388"/>
    </source>
</evidence>
<dbReference type="InterPro" id="IPR009075">
    <property type="entry name" value="AcylCo_DH/oxidase_C"/>
</dbReference>
<organism evidence="15 16">
    <name type="scientific">Shinella zoogloeoides</name>
    <name type="common">Crabtreella saccharophila</name>
    <dbReference type="NCBI Taxonomy" id="352475"/>
    <lineage>
        <taxon>Bacteria</taxon>
        <taxon>Pseudomonadati</taxon>
        <taxon>Pseudomonadota</taxon>
        <taxon>Alphaproteobacteria</taxon>
        <taxon>Hyphomicrobiales</taxon>
        <taxon>Rhizobiaceae</taxon>
        <taxon>Shinella</taxon>
    </lineage>
</organism>
<dbReference type="InterPro" id="IPR037069">
    <property type="entry name" value="AcylCoA_DH/ox_N_sf"/>
</dbReference>
<dbReference type="EMBL" id="WUML01000023">
    <property type="protein sequence ID" value="MXO02474.1"/>
    <property type="molecule type" value="Genomic_DNA"/>
</dbReference>
<evidence type="ECO:0000256" key="2">
    <source>
        <dbReference type="ARBA" id="ARBA00009347"/>
    </source>
</evidence>
<comment type="cofactor">
    <cofactor evidence="1 10">
        <name>FAD</name>
        <dbReference type="ChEBI" id="CHEBI:57692"/>
    </cofactor>
</comment>
<gene>
    <name evidence="15" type="ORF">GR156_19335</name>
</gene>
<dbReference type="InterPro" id="IPR046373">
    <property type="entry name" value="Acyl-CoA_Oxase/DH_mid-dom_sf"/>
</dbReference>
<evidence type="ECO:0000256" key="5">
    <source>
        <dbReference type="ARBA" id="ARBA00023002"/>
    </source>
</evidence>
<evidence type="ECO:0000256" key="3">
    <source>
        <dbReference type="ARBA" id="ARBA00022630"/>
    </source>
</evidence>
<dbReference type="Gene3D" id="2.40.110.10">
    <property type="entry name" value="Butyryl-CoA Dehydrogenase, subunit A, domain 2"/>
    <property type="match status" value="1"/>
</dbReference>
<dbReference type="InterPro" id="IPR013786">
    <property type="entry name" value="AcylCoA_DH/ox_N"/>
</dbReference>
<dbReference type="Pfam" id="PF02770">
    <property type="entry name" value="Acyl-CoA_dh_M"/>
    <property type="match status" value="1"/>
</dbReference>
<dbReference type="InterPro" id="IPR036250">
    <property type="entry name" value="AcylCo_DH-like_C"/>
</dbReference>
<dbReference type="Gene3D" id="1.10.540.10">
    <property type="entry name" value="Acyl-CoA dehydrogenase/oxidase, N-terminal domain"/>
    <property type="match status" value="1"/>
</dbReference>
<keyword evidence="3 10" id="KW-0285">Flavoprotein</keyword>
<feature type="domain" description="Acyl-CoA dehydrogenase/oxidase C-terminal" evidence="11">
    <location>
        <begin position="282"/>
        <end position="451"/>
    </location>
</feature>
<comment type="catalytic activity">
    <reaction evidence="6">
        <text>3-(methylsulfanyl)propanoyl-CoA + oxidized [electron-transfer flavoprotein] + H(+) = 3-(methylsulfanyl)acryloyl-CoA + reduced [electron-transfer flavoprotein]</text>
        <dbReference type="Rhea" id="RHEA:52612"/>
        <dbReference type="Rhea" id="RHEA-COMP:10685"/>
        <dbReference type="Rhea" id="RHEA-COMP:10686"/>
        <dbReference type="ChEBI" id="CHEBI:15378"/>
        <dbReference type="ChEBI" id="CHEBI:57692"/>
        <dbReference type="ChEBI" id="CHEBI:58307"/>
        <dbReference type="ChEBI" id="CHEBI:82815"/>
        <dbReference type="ChEBI" id="CHEBI:84994"/>
        <dbReference type="EC" id="1.3.99.41"/>
    </reaction>
    <physiologicalReaction direction="left-to-right" evidence="6">
        <dbReference type="Rhea" id="RHEA:52613"/>
    </physiologicalReaction>
</comment>
<comment type="function">
    <text evidence="7">Involved in the assimilation of dimethylsulphoniopropionate (DMSP), an important compound in the fixation of carbon in marine phytoplankton, by mediating the conversion of 3-(methylthio)propanoyl-CoA (MMPA-CoA) to 3-(methylthio)acryloyl-CoA (MTA-CoA).</text>
</comment>
<name>A0A6N8TMW5_SHIZO</name>
<accession>A0A6N8TMW5</accession>
<dbReference type="RefSeq" id="WP_160787767.1">
    <property type="nucleotide sequence ID" value="NZ_CP086610.1"/>
</dbReference>
<dbReference type="FunFam" id="2.40.110.10:FF:000031">
    <property type="entry name" value="Acyl-CoA dehydrogenase, putative"/>
    <property type="match status" value="1"/>
</dbReference>
<evidence type="ECO:0000259" key="11">
    <source>
        <dbReference type="Pfam" id="PF00441"/>
    </source>
</evidence>
<evidence type="ECO:0000259" key="14">
    <source>
        <dbReference type="Pfam" id="PF12806"/>
    </source>
</evidence>
<reference evidence="15 16" key="1">
    <citation type="submission" date="2019-12" db="EMBL/GenBank/DDBJ databases">
        <title>Shinella granuli gen. nov., sp. nov., and proposal of the reclassification of Zoogloea ramigera ATCC 19623 as Shinella zoogloeoides sp. nov.</title>
        <authorList>
            <person name="Gao J."/>
        </authorList>
    </citation>
    <scope>NUCLEOTIDE SEQUENCE [LARGE SCALE GENOMIC DNA]</scope>
    <source>
        <strain evidence="15 16">DSM 287</strain>
    </source>
</reference>
<evidence type="ECO:0000259" key="13">
    <source>
        <dbReference type="Pfam" id="PF02771"/>
    </source>
</evidence>
<dbReference type="PANTHER" id="PTHR42803:SF1">
    <property type="entry name" value="BROAD-SPECIFICITY LINEAR ACYL-COA DEHYDROGENASE FADE5"/>
    <property type="match status" value="1"/>
</dbReference>
<dbReference type="InterPro" id="IPR006091">
    <property type="entry name" value="Acyl-CoA_Oxase/DH_mid-dom"/>
</dbReference>
<evidence type="ECO:0000256" key="1">
    <source>
        <dbReference type="ARBA" id="ARBA00001974"/>
    </source>
</evidence>
<dbReference type="Gene3D" id="1.20.140.10">
    <property type="entry name" value="Butyryl-CoA Dehydrogenase, subunit A, domain 3"/>
    <property type="match status" value="1"/>
</dbReference>
<protein>
    <recommendedName>
        <fullName evidence="9">3-methylmercaptopropionyl-CoA dehydrogenase</fullName>
        <ecNumber evidence="8">1.3.99.41</ecNumber>
    </recommendedName>
</protein>
<evidence type="ECO:0000256" key="10">
    <source>
        <dbReference type="RuleBase" id="RU362125"/>
    </source>
</evidence>
<feature type="domain" description="Acyl-CoA oxidase/dehydrogenase middle" evidence="12">
    <location>
        <begin position="163"/>
        <end position="271"/>
    </location>
</feature>